<keyword evidence="10" id="KW-1185">Reference proteome</keyword>
<feature type="domain" description="LD-carboxypeptidase C-terminal" evidence="8">
    <location>
        <begin position="178"/>
        <end position="293"/>
    </location>
</feature>
<dbReference type="EMBL" id="FN543093">
    <property type="protein sequence ID" value="CBA31509.1"/>
    <property type="molecule type" value="Genomic_DNA"/>
</dbReference>
<evidence type="ECO:0000313" key="10">
    <source>
        <dbReference type="Proteomes" id="UP000002069"/>
    </source>
</evidence>
<dbReference type="GO" id="GO:0006508">
    <property type="term" value="P:proteolysis"/>
    <property type="evidence" value="ECO:0007669"/>
    <property type="project" value="UniProtKB-KW"/>
</dbReference>
<dbReference type="KEGG" id="ctu:CTU_24520"/>
<reference evidence="10" key="2">
    <citation type="journal article" date="2011" name="J. Bacteriol.">
        <title>Complete genome sequence of Cronobacter turicensis LMG 23827, a food-borne pathogen causing deaths in neonates.</title>
        <authorList>
            <person name="Stephan R."/>
            <person name="Lehner A."/>
            <person name="Tischler P."/>
            <person name="Rattei T."/>
        </authorList>
    </citation>
    <scope>NUCLEOTIDE SEQUENCE [LARGE SCALE GENOMIC DNA]</scope>
    <source>
        <strain evidence="10">DSM 18703 / CCUG 55852 / LMG 23827 / z3032</strain>
    </source>
</reference>
<evidence type="ECO:0000256" key="4">
    <source>
        <dbReference type="ARBA" id="ARBA00022801"/>
    </source>
</evidence>
<evidence type="ECO:0000313" key="9">
    <source>
        <dbReference type="EMBL" id="CBA31509.1"/>
    </source>
</evidence>
<keyword evidence="5" id="KW-0720">Serine protease</keyword>
<protein>
    <submittedName>
        <fullName evidence="9">Muramoyltetrapeptide carboxypeptidase</fullName>
        <ecNumber evidence="9">3.4.17.13</ecNumber>
    </submittedName>
</protein>
<dbReference type="InterPro" id="IPR003507">
    <property type="entry name" value="S66_fam"/>
</dbReference>
<dbReference type="Gene3D" id="3.50.30.60">
    <property type="entry name" value="LD-carboxypeptidase A C-terminal domain-like"/>
    <property type="match status" value="1"/>
</dbReference>
<dbReference type="SUPFAM" id="SSF141986">
    <property type="entry name" value="LD-carboxypeptidase A C-terminal domain-like"/>
    <property type="match status" value="1"/>
</dbReference>
<dbReference type="HOGENOM" id="CLU_034346_0_1_6"/>
<evidence type="ECO:0000256" key="3">
    <source>
        <dbReference type="ARBA" id="ARBA00022670"/>
    </source>
</evidence>
<dbReference type="PANTHER" id="PTHR30237:SF2">
    <property type="entry name" value="MUREIN TETRAPEPTIDE CARBOXYPEPTIDASE"/>
    <property type="match status" value="1"/>
</dbReference>
<feature type="active site" description="Nucleophile" evidence="6">
    <location>
        <position position="114"/>
    </location>
</feature>
<evidence type="ECO:0000256" key="5">
    <source>
        <dbReference type="ARBA" id="ARBA00022825"/>
    </source>
</evidence>
<evidence type="ECO:0000259" key="8">
    <source>
        <dbReference type="Pfam" id="PF17676"/>
    </source>
</evidence>
<feature type="active site" description="Charge relay system" evidence="6">
    <location>
        <position position="278"/>
    </location>
</feature>
<dbReference type="AlphaFoldDB" id="C9XTY7"/>
<dbReference type="NCBIfam" id="NF008424">
    <property type="entry name" value="PRK11253.1"/>
    <property type="match status" value="1"/>
</dbReference>
<dbReference type="EC" id="3.4.17.13" evidence="9"/>
<dbReference type="Proteomes" id="UP000002069">
    <property type="component" value="Chromosome"/>
</dbReference>
<evidence type="ECO:0000256" key="6">
    <source>
        <dbReference type="PIRSR" id="PIRSR028757-1"/>
    </source>
</evidence>
<dbReference type="InterPro" id="IPR040449">
    <property type="entry name" value="Peptidase_S66_N"/>
</dbReference>
<dbReference type="InterPro" id="IPR029062">
    <property type="entry name" value="Class_I_gatase-like"/>
</dbReference>
<evidence type="ECO:0000256" key="2">
    <source>
        <dbReference type="ARBA" id="ARBA00022645"/>
    </source>
</evidence>
<evidence type="ECO:0000259" key="7">
    <source>
        <dbReference type="Pfam" id="PF02016"/>
    </source>
</evidence>
<accession>C9XTY7</accession>
<feature type="active site" description="Charge relay system" evidence="6">
    <location>
        <position position="208"/>
    </location>
</feature>
<dbReference type="PANTHER" id="PTHR30237">
    <property type="entry name" value="MURAMOYLTETRAPEPTIDE CARBOXYPEPTIDASE"/>
    <property type="match status" value="1"/>
</dbReference>
<sequence length="320" mass="35152">MVCQQGFVMVSVHLIAPSGYCINQDAAWRGVRRLEDAGITVKNQQVITRRMQRFAGCDDERLGDLQTLSALSENTPIVMPVRGGYGMTRLLERFDPQPLIARQRENPLLICGHSDFTALQMLLLARSNTVTFSGPMLAGNFGAPEMNDFTWRHFWQALTEPQFTLAWRSDGAPCETAGTVWGGNLAMLASITGTPWMPVIEGGILVVEDINEHPFRVERMLLQLHAAGILARQKALILGSFTAAAVNDYDDGYNLESVAALLRERLAIPVLTGLAFGHEQETVTLPLGAHGELRHDGERAQLRLSGHPVLPVAAAKGFMR</sequence>
<dbReference type="SUPFAM" id="SSF52317">
    <property type="entry name" value="Class I glutamine amidotransferase-like"/>
    <property type="match status" value="1"/>
</dbReference>
<keyword evidence="4 9" id="KW-0378">Hydrolase</keyword>
<reference evidence="9 10" key="1">
    <citation type="journal article" date="2010" name="J. Bacteriol.">
        <title>Complete Genome Sequence of Cronobacter turicensis LMG 23827, a foodborne pathogen causing deaths in neonates.</title>
        <authorList>
            <person name="Stephan R."/>
            <person name="Lehner A."/>
            <person name="Tischler P."/>
            <person name="Rattei T."/>
        </authorList>
    </citation>
    <scope>NUCLEOTIDE SEQUENCE [LARGE SCALE GENOMIC DNA]</scope>
    <source>
        <strain evidence="10">DSM 18703 / CCUG 55852 / LMG 23827 / z3032</strain>
    </source>
</reference>
<gene>
    <name evidence="9" type="primary">ldcA</name>
    <name evidence="9" type="ordered locus">Ctu_24520</name>
</gene>
<keyword evidence="2 9" id="KW-0121">Carboxypeptidase</keyword>
<dbReference type="MEROPS" id="S66.002"/>
<dbReference type="InterPro" id="IPR027461">
    <property type="entry name" value="Carboxypeptidase_A_C_sf"/>
</dbReference>
<dbReference type="InterPro" id="IPR040921">
    <property type="entry name" value="Peptidase_S66C"/>
</dbReference>
<keyword evidence="3" id="KW-0645">Protease</keyword>
<dbReference type="InterPro" id="IPR027478">
    <property type="entry name" value="LdcA_N"/>
</dbReference>
<dbReference type="CDD" id="cd07025">
    <property type="entry name" value="Peptidase_S66"/>
    <property type="match status" value="1"/>
</dbReference>
<dbReference type="GO" id="GO:0106415">
    <property type="term" value="F:muramoyltetrapeptide carboxypeptidase activity"/>
    <property type="evidence" value="ECO:0007669"/>
    <property type="project" value="UniProtKB-EC"/>
</dbReference>
<comment type="similarity">
    <text evidence="1">Belongs to the peptidase S66 family.</text>
</comment>
<dbReference type="PIRSF" id="PIRSF028757">
    <property type="entry name" value="LD-carboxypeptidase"/>
    <property type="match status" value="1"/>
</dbReference>
<dbReference type="GO" id="GO:0008236">
    <property type="term" value="F:serine-type peptidase activity"/>
    <property type="evidence" value="ECO:0007669"/>
    <property type="project" value="UniProtKB-KW"/>
</dbReference>
<dbReference type="Gene3D" id="3.40.50.10740">
    <property type="entry name" value="Class I glutamine amidotransferase-like"/>
    <property type="match status" value="1"/>
</dbReference>
<dbReference type="Pfam" id="PF02016">
    <property type="entry name" value="Peptidase_S66"/>
    <property type="match status" value="1"/>
</dbReference>
<evidence type="ECO:0000256" key="1">
    <source>
        <dbReference type="ARBA" id="ARBA00010233"/>
    </source>
</evidence>
<organism evidence="9 10">
    <name type="scientific">Cronobacter turicensis (strain DSM 18703 / CCUG 55852 / LMG 23827 / z3032)</name>
    <dbReference type="NCBI Taxonomy" id="693216"/>
    <lineage>
        <taxon>Bacteria</taxon>
        <taxon>Pseudomonadati</taxon>
        <taxon>Pseudomonadota</taxon>
        <taxon>Gammaproteobacteria</taxon>
        <taxon>Enterobacterales</taxon>
        <taxon>Enterobacteriaceae</taxon>
        <taxon>Cronobacter</taxon>
    </lineage>
</organism>
<proteinExistence type="inferred from homology"/>
<feature type="domain" description="LD-carboxypeptidase N-terminal" evidence="7">
    <location>
        <begin position="12"/>
        <end position="134"/>
    </location>
</feature>
<dbReference type="PATRIC" id="fig|693216.3.peg.2322"/>
<dbReference type="Pfam" id="PF17676">
    <property type="entry name" value="Peptidase_S66C"/>
    <property type="match status" value="1"/>
</dbReference>
<name>C9XTY7_CROTZ</name>